<dbReference type="Proteomes" id="UP001222800">
    <property type="component" value="Chromosome"/>
</dbReference>
<dbReference type="InterPro" id="IPR043717">
    <property type="entry name" value="DUF5658"/>
</dbReference>
<name>A0ABY8E877_9FIRM</name>
<sequence length="72" mass="8118">MLLDYSITYYGINSLGIITEANPLMVGLVNLPFYKGFAIRIVISSIPVFLLKWAENKFIYPEAYTKLSAVVL</sequence>
<dbReference type="RefSeq" id="WP_277730952.1">
    <property type="nucleotide sequence ID" value="NZ_CP120733.1"/>
</dbReference>
<dbReference type="EMBL" id="CP120733">
    <property type="protein sequence ID" value="WFD09031.1"/>
    <property type="molecule type" value="Genomic_DNA"/>
</dbReference>
<keyword evidence="3" id="KW-1185">Reference proteome</keyword>
<accession>A0ABY8E877</accession>
<reference evidence="2 3" key="1">
    <citation type="submission" date="2023-03" db="EMBL/GenBank/DDBJ databases">
        <title>Complete genome sequence of Tepidibacter sp. SWIR-1, isolated from a deep-sea hydrothermal vent.</title>
        <authorList>
            <person name="Li X."/>
        </authorList>
    </citation>
    <scope>NUCLEOTIDE SEQUENCE [LARGE SCALE GENOMIC DNA]</scope>
    <source>
        <strain evidence="2 3">SWIR-1</strain>
    </source>
</reference>
<organism evidence="2 3">
    <name type="scientific">Tepidibacter hydrothermalis</name>
    <dbReference type="NCBI Taxonomy" id="3036126"/>
    <lineage>
        <taxon>Bacteria</taxon>
        <taxon>Bacillati</taxon>
        <taxon>Bacillota</taxon>
        <taxon>Clostridia</taxon>
        <taxon>Peptostreptococcales</taxon>
        <taxon>Peptostreptococcaceae</taxon>
        <taxon>Tepidibacter</taxon>
    </lineage>
</organism>
<evidence type="ECO:0000259" key="1">
    <source>
        <dbReference type="Pfam" id="PF18902"/>
    </source>
</evidence>
<protein>
    <submittedName>
        <fullName evidence="2">DUF5658 family protein</fullName>
    </submittedName>
</protein>
<proteinExistence type="predicted"/>
<evidence type="ECO:0000313" key="3">
    <source>
        <dbReference type="Proteomes" id="UP001222800"/>
    </source>
</evidence>
<evidence type="ECO:0000313" key="2">
    <source>
        <dbReference type="EMBL" id="WFD09031.1"/>
    </source>
</evidence>
<gene>
    <name evidence="2" type="ORF">P4S50_11605</name>
</gene>
<dbReference type="Pfam" id="PF18902">
    <property type="entry name" value="DUF5658"/>
    <property type="match status" value="1"/>
</dbReference>
<feature type="domain" description="DUF5658" evidence="1">
    <location>
        <begin position="2"/>
        <end position="58"/>
    </location>
</feature>